<reference evidence="2" key="1">
    <citation type="submission" date="2021-01" db="EMBL/GenBank/DDBJ databases">
        <authorList>
            <person name="Corre E."/>
            <person name="Pelletier E."/>
            <person name="Niang G."/>
            <person name="Scheremetjew M."/>
            <person name="Finn R."/>
            <person name="Kale V."/>
            <person name="Holt S."/>
            <person name="Cochrane G."/>
            <person name="Meng A."/>
            <person name="Brown T."/>
            <person name="Cohen L."/>
        </authorList>
    </citation>
    <scope>NUCLEOTIDE SEQUENCE</scope>
    <source>
        <strain evidence="2">CCMP127</strain>
    </source>
</reference>
<name>A0A7S3P7F1_9STRA</name>
<feature type="signal peptide" evidence="1">
    <location>
        <begin position="1"/>
        <end position="20"/>
    </location>
</feature>
<keyword evidence="1" id="KW-0732">Signal</keyword>
<dbReference type="AlphaFoldDB" id="A0A7S3P7F1"/>
<feature type="chain" id="PRO_5031018973" description="Peptidase A1 domain-containing protein" evidence="1">
    <location>
        <begin position="21"/>
        <end position="497"/>
    </location>
</feature>
<accession>A0A7S3P7F1</accession>
<proteinExistence type="predicted"/>
<sequence>MFRTSIISALVALTLAPVLALEDIFSTKDHEFGTDIRRVGCYTTRPNNTCIADKEGACFQRVQEVMDEYLDAYHSAIGIWPETATATEPTERTRLLKEHSSHHHRRLGGDSFVIWMFFGRGSGMYRRRELDEETPRKLANAPPSPPILELGGLTNYSLVSLDGSSKFQWQNGEEGMGWAGDVFIAKYNEVEDTQNLLFGGKAVSDGEPDRKNLEKIYTLKETKNLDYATVELDFDEKDIGASLQDDFEAVVAEIMSYDATPGYSSTLPSHCSQPGQCDFTNGIAETIVIDIKPEKIEKGELMYVGGDSEDLIIFRWDKDHQCSTKLEGCEGKLEIKEGSAIVPTGELTVNRLIHIVETINAPGGAEPAPAELLAMGYGMPSKLDGTPLLYAQPFLGGFFTGYWFVTGKELKAKQINVIGGLYTNTPHFEVKESGGMTIEPLPNIVELVDEKCWRSVGVAADATLTLDMEARLAEEFGTQLEGVKLAIQERVKCEDHR</sequence>
<organism evidence="2">
    <name type="scientific">Amphora coffeiformis</name>
    <dbReference type="NCBI Taxonomy" id="265554"/>
    <lineage>
        <taxon>Eukaryota</taxon>
        <taxon>Sar</taxon>
        <taxon>Stramenopiles</taxon>
        <taxon>Ochrophyta</taxon>
        <taxon>Bacillariophyta</taxon>
        <taxon>Bacillariophyceae</taxon>
        <taxon>Bacillariophycidae</taxon>
        <taxon>Thalassiophysales</taxon>
        <taxon>Catenulaceae</taxon>
        <taxon>Amphora</taxon>
    </lineage>
</organism>
<evidence type="ECO:0000256" key="1">
    <source>
        <dbReference type="SAM" id="SignalP"/>
    </source>
</evidence>
<gene>
    <name evidence="2" type="ORF">ACOF00016_LOCUS7992</name>
</gene>
<evidence type="ECO:0008006" key="3">
    <source>
        <dbReference type="Google" id="ProtNLM"/>
    </source>
</evidence>
<protein>
    <recommendedName>
        <fullName evidence="3">Peptidase A1 domain-containing protein</fullName>
    </recommendedName>
</protein>
<dbReference type="EMBL" id="HBIM01009444">
    <property type="protein sequence ID" value="CAE0410539.1"/>
    <property type="molecule type" value="Transcribed_RNA"/>
</dbReference>
<evidence type="ECO:0000313" key="2">
    <source>
        <dbReference type="EMBL" id="CAE0410539.1"/>
    </source>
</evidence>